<comment type="caution">
    <text evidence="2">The sequence shown here is derived from an EMBL/GenBank/DDBJ whole genome shotgun (WGS) entry which is preliminary data.</text>
</comment>
<dbReference type="STRING" id="4790.A0A0W8C5A8"/>
<evidence type="ECO:0000256" key="1">
    <source>
        <dbReference type="SAM" id="MobiDB-lite"/>
    </source>
</evidence>
<dbReference type="Proteomes" id="UP000052943">
    <property type="component" value="Unassembled WGS sequence"/>
</dbReference>
<dbReference type="EMBL" id="LNFO01004914">
    <property type="protein sequence ID" value="KUF79190.1"/>
    <property type="molecule type" value="Genomic_DNA"/>
</dbReference>
<accession>A0A0W8C5A8</accession>
<dbReference type="OrthoDB" id="124765at2759"/>
<name>A0A0W8C5A8_PHYNI</name>
<proteinExistence type="predicted"/>
<protein>
    <submittedName>
        <fullName evidence="2">Uncharacterized protein</fullName>
    </submittedName>
</protein>
<organism evidence="2 3">
    <name type="scientific">Phytophthora nicotianae</name>
    <name type="common">Potato buckeye rot agent</name>
    <name type="synonym">Phytophthora parasitica</name>
    <dbReference type="NCBI Taxonomy" id="4792"/>
    <lineage>
        <taxon>Eukaryota</taxon>
        <taxon>Sar</taxon>
        <taxon>Stramenopiles</taxon>
        <taxon>Oomycota</taxon>
        <taxon>Peronosporomycetes</taxon>
        <taxon>Peronosporales</taxon>
        <taxon>Peronosporaceae</taxon>
        <taxon>Phytophthora</taxon>
    </lineage>
</organism>
<reference evidence="2 3" key="1">
    <citation type="submission" date="2015-11" db="EMBL/GenBank/DDBJ databases">
        <title>Genomes and virulence difference between two physiological races of Phytophthora nicotianae.</title>
        <authorList>
            <person name="Liu H."/>
            <person name="Ma X."/>
            <person name="Yu H."/>
            <person name="Fang D."/>
            <person name="Li Y."/>
            <person name="Wang X."/>
            <person name="Wang W."/>
            <person name="Dong Y."/>
            <person name="Xiao B."/>
        </authorList>
    </citation>
    <scope>NUCLEOTIDE SEQUENCE [LARGE SCALE GENOMIC DNA]</scope>
    <source>
        <strain evidence="3">race 0</strain>
    </source>
</reference>
<evidence type="ECO:0000313" key="3">
    <source>
        <dbReference type="Proteomes" id="UP000052943"/>
    </source>
</evidence>
<feature type="compositionally biased region" description="Basic residues" evidence="1">
    <location>
        <begin position="73"/>
        <end position="85"/>
    </location>
</feature>
<feature type="region of interest" description="Disordered" evidence="1">
    <location>
        <begin position="29"/>
        <end position="89"/>
    </location>
</feature>
<sequence>MSLGLGDDEECEALQAALAFIDEYGNDLFSDESSPSSRESHTTKHNSNNVTRHSKQTNRISRNTAGTTSLPRPRTKQQLPRRNRSRDRQRLEILQLRAEAQVLQNRIADMKRKQQAADAEDAIVDVMNPTFDQDNGLLFGVWKDLAKKYRRLRKESEAENRHLCDIYTRQTATIETLRRLLQMQEQVKQTLRSSNKCGIHYYFDADDGDMVVMQRLRGDLEQVYADTDLALVSTGLDGISSPCSLTNLTRITDAASCIDVLLSRIIPFDCKIVGDAFWYEVTKTGVENKVEPGKKEKATVILQSFIMEMEQDGSPVKIQFRYATKRVVDEHREVVAFSGQSQVLEAFGAVISGVRCREKHWFVLSEISPGVTMVKVCMSRVVNFDCDLPLCQPFVDRTIQMLAKQKQMGFEALLEDVERRLFVGCQ</sequence>
<gene>
    <name evidence="2" type="ORF">AM587_10000642</name>
</gene>
<feature type="compositionally biased region" description="Polar residues" evidence="1">
    <location>
        <begin position="45"/>
        <end position="72"/>
    </location>
</feature>
<evidence type="ECO:0000313" key="2">
    <source>
        <dbReference type="EMBL" id="KUF79190.1"/>
    </source>
</evidence>
<dbReference type="AlphaFoldDB" id="A0A0W8C5A8"/>